<sequence length="72" mass="7860">MRLCANIEFCFGELKTHFICPTQIEIGVYSKGVSVLMPGDHIPTFIGYPVPAPVLCVSNSRSSNPNSTIEEC</sequence>
<accession>A0ABM1QFX8</accession>
<dbReference type="GeneID" id="104714445"/>
<evidence type="ECO:0000313" key="1">
    <source>
        <dbReference type="Proteomes" id="UP000694864"/>
    </source>
</evidence>
<keyword evidence="1" id="KW-1185">Reference proteome</keyword>
<dbReference type="Proteomes" id="UP000694864">
    <property type="component" value="Chromosome 9"/>
</dbReference>
<evidence type="ECO:0000313" key="2">
    <source>
        <dbReference type="RefSeq" id="XP_019085666.1"/>
    </source>
</evidence>
<protein>
    <submittedName>
        <fullName evidence="2">Uncharacterized protein LOC104714445</fullName>
    </submittedName>
</protein>
<reference evidence="2" key="2">
    <citation type="submission" date="2025-08" db="UniProtKB">
        <authorList>
            <consortium name="RefSeq"/>
        </authorList>
    </citation>
    <scope>IDENTIFICATION</scope>
    <source>
        <tissue evidence="2">Leaf</tissue>
    </source>
</reference>
<gene>
    <name evidence="2" type="primary">LOC104714445</name>
</gene>
<proteinExistence type="predicted"/>
<organism evidence="1 2">
    <name type="scientific">Camelina sativa</name>
    <name type="common">False flax</name>
    <name type="synonym">Myagrum sativum</name>
    <dbReference type="NCBI Taxonomy" id="90675"/>
    <lineage>
        <taxon>Eukaryota</taxon>
        <taxon>Viridiplantae</taxon>
        <taxon>Streptophyta</taxon>
        <taxon>Embryophyta</taxon>
        <taxon>Tracheophyta</taxon>
        <taxon>Spermatophyta</taxon>
        <taxon>Magnoliopsida</taxon>
        <taxon>eudicotyledons</taxon>
        <taxon>Gunneridae</taxon>
        <taxon>Pentapetalae</taxon>
        <taxon>rosids</taxon>
        <taxon>malvids</taxon>
        <taxon>Brassicales</taxon>
        <taxon>Brassicaceae</taxon>
        <taxon>Camelineae</taxon>
        <taxon>Camelina</taxon>
    </lineage>
</organism>
<dbReference type="RefSeq" id="XP_019085666.1">
    <property type="nucleotide sequence ID" value="XM_019230121.1"/>
</dbReference>
<reference evidence="1" key="1">
    <citation type="journal article" date="2014" name="Nat. Commun.">
        <title>The emerging biofuel crop Camelina sativa retains a highly undifferentiated hexaploid genome structure.</title>
        <authorList>
            <person name="Kagale S."/>
            <person name="Koh C."/>
            <person name="Nixon J."/>
            <person name="Bollina V."/>
            <person name="Clarke W.E."/>
            <person name="Tuteja R."/>
            <person name="Spillane C."/>
            <person name="Robinson S.J."/>
            <person name="Links M.G."/>
            <person name="Clarke C."/>
            <person name="Higgins E.E."/>
            <person name="Huebert T."/>
            <person name="Sharpe A.G."/>
            <person name="Parkin I.A."/>
        </authorList>
    </citation>
    <scope>NUCLEOTIDE SEQUENCE [LARGE SCALE GENOMIC DNA]</scope>
    <source>
        <strain evidence="1">cv. DH55</strain>
    </source>
</reference>
<name>A0ABM1QFX8_CAMSA</name>